<feature type="compositionally biased region" description="Low complexity" evidence="2">
    <location>
        <begin position="646"/>
        <end position="660"/>
    </location>
</feature>
<feature type="compositionally biased region" description="Low complexity" evidence="2">
    <location>
        <begin position="76"/>
        <end position="105"/>
    </location>
</feature>
<evidence type="ECO:0000256" key="2">
    <source>
        <dbReference type="SAM" id="MobiDB-lite"/>
    </source>
</evidence>
<comment type="caution">
    <text evidence="4">The sequence shown here is derived from an EMBL/GenBank/DDBJ whole genome shotgun (WGS) entry which is preliminary data.</text>
</comment>
<feature type="compositionally biased region" description="Basic residues" evidence="2">
    <location>
        <begin position="494"/>
        <end position="505"/>
    </location>
</feature>
<dbReference type="Proteomes" id="UP001231189">
    <property type="component" value="Unassembled WGS sequence"/>
</dbReference>
<protein>
    <recommendedName>
        <fullName evidence="3">Transposase (putative) gypsy type domain-containing protein</fullName>
    </recommendedName>
</protein>
<reference evidence="4" key="1">
    <citation type="submission" date="2023-07" db="EMBL/GenBank/DDBJ databases">
        <title>A chromosome-level genome assembly of Lolium multiflorum.</title>
        <authorList>
            <person name="Chen Y."/>
            <person name="Copetti D."/>
            <person name="Kolliker R."/>
            <person name="Studer B."/>
        </authorList>
    </citation>
    <scope>NUCLEOTIDE SEQUENCE</scope>
    <source>
        <strain evidence="4">02402/16</strain>
        <tissue evidence="4">Leaf</tissue>
    </source>
</reference>
<feature type="compositionally biased region" description="Basic and acidic residues" evidence="2">
    <location>
        <begin position="567"/>
        <end position="584"/>
    </location>
</feature>
<keyword evidence="1" id="KW-0175">Coiled coil</keyword>
<evidence type="ECO:0000313" key="5">
    <source>
        <dbReference type="Proteomes" id="UP001231189"/>
    </source>
</evidence>
<dbReference type="Pfam" id="PF04195">
    <property type="entry name" value="Transposase_28"/>
    <property type="match status" value="1"/>
</dbReference>
<feature type="compositionally biased region" description="Low complexity" evidence="2">
    <location>
        <begin position="1118"/>
        <end position="1127"/>
    </location>
</feature>
<feature type="compositionally biased region" description="Basic residues" evidence="2">
    <location>
        <begin position="20"/>
        <end position="29"/>
    </location>
</feature>
<dbReference type="AlphaFoldDB" id="A0AAD8U6M7"/>
<keyword evidence="5" id="KW-1185">Reference proteome</keyword>
<gene>
    <name evidence="4" type="ORF">QYE76_015259</name>
</gene>
<name>A0AAD8U6M7_LOLMU</name>
<feature type="compositionally biased region" description="Low complexity" evidence="2">
    <location>
        <begin position="463"/>
        <end position="477"/>
    </location>
</feature>
<feature type="coiled-coil region" evidence="1">
    <location>
        <begin position="879"/>
        <end position="906"/>
    </location>
</feature>
<proteinExistence type="predicted"/>
<feature type="region of interest" description="Disordered" evidence="2">
    <location>
        <begin position="390"/>
        <end position="705"/>
    </location>
</feature>
<evidence type="ECO:0000313" key="4">
    <source>
        <dbReference type="EMBL" id="KAK1698562.1"/>
    </source>
</evidence>
<dbReference type="PANTHER" id="PTHR33026:SF7">
    <property type="entry name" value="OS03G0100275 PROTEIN"/>
    <property type="match status" value="1"/>
</dbReference>
<evidence type="ECO:0000256" key="1">
    <source>
        <dbReference type="SAM" id="Coils"/>
    </source>
</evidence>
<sequence>MPRGRHRGGHLPFSSSSRSCFHRSLRARARCCSGERLPLANSGGRISTDPPPPLRQSGATGPRVSTERPQPPLSPPRSQGSSSPFSLSWSSSSSTSSMASPSGSWRGSYMQEDDIERLVRLRRIPQSVITRVPGEEVEPEPRPGERVVFGAHLDRGLGLPASTFFRQFLDHFGLQPHHLPANACVLLSCFVAFMEAYAGLWPDIDFWSRLFFLKAQTNDGRLRACGAASIYTRPGTPFPKIPTVDSVKNWQMSFFYVRNEGELVDRINLPEFNPAPPVGRINWSHNARSSDPNAEVNLLWDFLATATDGGLTAEDLLCTIAERRVLPLQMRTHKIGHMSGRFDPNRTSIAPLTKAQVASRVNHITKANLSEDWSYGLVPCDRDRPPARLFERQNAEDGDLATRRWTPDHVDPADQAGDHAGDDDLPQAPDLGGQGEHNPPPSPEQQEEEEPATSGTGPIPAVPLRTRPPSTTATSAPKGTKRAGSTAALEAKAKKQRRQQPKKGPIKFAQGGGSRQAPRVASPPPRQRREPTPQPSSRAPTPPPPAGTAPSAGASSFAVPLASAPDRGTRVEPTRRPTLDDMFPRRTPLLDPAAGAGRGMPPAAGAGAGRAAPRTGTGRAAPPAAGAGTRPTVVELDESPEGAPQAPETTGPAGPSAAPGATPPPQPTTEEPARKEPARDEPARMEGADSRALVRTGTPSASPQGLHVAKGALLLQVPSASDSSLGSAATMEQAWLRADSYEVSSREGNPGQASVEMFFSSLQANLKARAAEAAANVAKVEEAGKAVMDRRTTLYNRAVTHYHKAKLDRADLARELEAVKVEAAKVPQLESDLRAARAQCAESEEAGRSAAGKLKLAEQELTRLRLLEQNHLTELNSLRTAEKAKVDDLSRRLTEVEKQRLALQEEVTAKSTELTATAKRWTDDFSALDRGLAAAFPETQEAALAAVGVARDSRRRETGEGSSEYFSMEDHLASMAARIEPVTKLGWELRKAAEELVPMLWPEEAAPQDISGLISAMERAPDRFLDWKESATRAGADMALSFVLSWYNEVDLGQLEFRRAGVEDKLPAELKAARLARASTIADFVDKTLFVADPNPPPSDGDYMDDEEAEDVPEDDPAAGSADAPPA</sequence>
<feature type="region of interest" description="Disordered" evidence="2">
    <location>
        <begin position="1"/>
        <end position="108"/>
    </location>
</feature>
<feature type="domain" description="Transposase (putative) gypsy type" evidence="3">
    <location>
        <begin position="147"/>
        <end position="214"/>
    </location>
</feature>
<feature type="region of interest" description="Disordered" evidence="2">
    <location>
        <begin position="1089"/>
        <end position="1127"/>
    </location>
</feature>
<evidence type="ECO:0000259" key="3">
    <source>
        <dbReference type="Pfam" id="PF04195"/>
    </source>
</evidence>
<dbReference type="InterPro" id="IPR007321">
    <property type="entry name" value="Transposase_28"/>
</dbReference>
<feature type="compositionally biased region" description="Basic and acidic residues" evidence="2">
    <location>
        <begin position="390"/>
        <end position="422"/>
    </location>
</feature>
<feature type="compositionally biased region" description="Acidic residues" evidence="2">
    <location>
        <begin position="1102"/>
        <end position="1117"/>
    </location>
</feature>
<feature type="compositionally biased region" description="Low complexity" evidence="2">
    <location>
        <begin position="592"/>
        <end position="632"/>
    </location>
</feature>
<accession>A0AAD8U6M7</accession>
<feature type="compositionally biased region" description="Basic and acidic residues" evidence="2">
    <location>
        <begin position="671"/>
        <end position="689"/>
    </location>
</feature>
<dbReference type="PANTHER" id="PTHR33026">
    <property type="entry name" value="OS06G0360600 PROTEIN"/>
    <property type="match status" value="1"/>
</dbReference>
<organism evidence="4 5">
    <name type="scientific">Lolium multiflorum</name>
    <name type="common">Italian ryegrass</name>
    <name type="synonym">Lolium perenne subsp. multiflorum</name>
    <dbReference type="NCBI Taxonomy" id="4521"/>
    <lineage>
        <taxon>Eukaryota</taxon>
        <taxon>Viridiplantae</taxon>
        <taxon>Streptophyta</taxon>
        <taxon>Embryophyta</taxon>
        <taxon>Tracheophyta</taxon>
        <taxon>Spermatophyta</taxon>
        <taxon>Magnoliopsida</taxon>
        <taxon>Liliopsida</taxon>
        <taxon>Poales</taxon>
        <taxon>Poaceae</taxon>
        <taxon>BOP clade</taxon>
        <taxon>Pooideae</taxon>
        <taxon>Poodae</taxon>
        <taxon>Poeae</taxon>
        <taxon>Poeae Chloroplast Group 2 (Poeae type)</taxon>
        <taxon>Loliodinae</taxon>
        <taxon>Loliinae</taxon>
        <taxon>Lolium</taxon>
    </lineage>
</organism>
<dbReference type="EMBL" id="JAUUTY010000001">
    <property type="protein sequence ID" value="KAK1698562.1"/>
    <property type="molecule type" value="Genomic_DNA"/>
</dbReference>
<feature type="coiled-coil region" evidence="1">
    <location>
        <begin position="763"/>
        <end position="846"/>
    </location>
</feature>